<reference evidence="9 10" key="1">
    <citation type="submission" date="2022-03" db="EMBL/GenBank/DDBJ databases">
        <title>Isotopic signatures of nitrous oxide derived from detoxification processes.</title>
        <authorList>
            <person name="Behrendt U."/>
            <person name="Buchen C."/>
            <person name="Well R."/>
            <person name="Ulrich A."/>
            <person name="Rohe L."/>
            <person name="Kolb S."/>
            <person name="Schloter M."/>
            <person name="Horn M.A."/>
            <person name="Augustin J."/>
        </authorList>
    </citation>
    <scope>NUCLEOTIDE SEQUENCE [LARGE SCALE GENOMIC DNA]</scope>
    <source>
        <strain evidence="9 10">S4-C24</strain>
    </source>
</reference>
<dbReference type="RefSeq" id="WP_241913539.1">
    <property type="nucleotide sequence ID" value="NZ_CP093326.1"/>
</dbReference>
<keyword evidence="6" id="KW-0788">Thiol protease</keyword>
<dbReference type="PROSITE" id="PS51935">
    <property type="entry name" value="NLPC_P60"/>
    <property type="match status" value="1"/>
</dbReference>
<dbReference type="InterPro" id="IPR051202">
    <property type="entry name" value="Peptidase_C40"/>
</dbReference>
<sequence>MLLKNNRARHRATPVRNTTVAGLSNAVSTHAGTVGRSAAVVTAAGGLMLGVGMPANAAADVTVPTYGAADVADAVAAPANAAADAEQASVTSTEAASDAATHTVAAGDTVGTIAAQYGKNVQDVLAINGLNAYTIIYPGDEIALTGSAQGTQSGGGQVAQGSGAGAGVAAAATQAAPADTATVSLASTNIKPASTAGNQSIVDIAMQGVGTPYVWGGTSTSGWDCSGFTQWVYAQVGVDLPRTSQTQGSALTPTSSPKAGDLVVQNGGAHIGIYLGGGKMISALNPSQGTLVHDVSAMPVTGYYTM</sequence>
<dbReference type="Gene3D" id="3.90.1720.10">
    <property type="entry name" value="endopeptidase domain like (from Nostoc punctiforme)"/>
    <property type="match status" value="1"/>
</dbReference>
<evidence type="ECO:0000256" key="6">
    <source>
        <dbReference type="ARBA" id="ARBA00022807"/>
    </source>
</evidence>
<evidence type="ECO:0000259" key="7">
    <source>
        <dbReference type="PROSITE" id="PS51782"/>
    </source>
</evidence>
<evidence type="ECO:0000256" key="4">
    <source>
        <dbReference type="ARBA" id="ARBA00022737"/>
    </source>
</evidence>
<dbReference type="Pfam" id="PF01476">
    <property type="entry name" value="LysM"/>
    <property type="match status" value="1"/>
</dbReference>
<evidence type="ECO:0000259" key="8">
    <source>
        <dbReference type="PROSITE" id="PS51935"/>
    </source>
</evidence>
<dbReference type="PANTHER" id="PTHR47053">
    <property type="entry name" value="MUREIN DD-ENDOPEPTIDASE MEPH-RELATED"/>
    <property type="match status" value="1"/>
</dbReference>
<feature type="domain" description="LysM" evidence="7">
    <location>
        <begin position="100"/>
        <end position="144"/>
    </location>
</feature>
<proteinExistence type="inferred from homology"/>
<evidence type="ECO:0000313" key="9">
    <source>
        <dbReference type="EMBL" id="UNK45278.1"/>
    </source>
</evidence>
<dbReference type="EMBL" id="CP093326">
    <property type="protein sequence ID" value="UNK45278.1"/>
    <property type="molecule type" value="Genomic_DNA"/>
</dbReference>
<gene>
    <name evidence="9" type="ORF">MNQ99_15270</name>
</gene>
<keyword evidence="2" id="KW-0645">Protease</keyword>
<dbReference type="SMART" id="SM00257">
    <property type="entry name" value="LysM"/>
    <property type="match status" value="1"/>
</dbReference>
<keyword evidence="3" id="KW-0732">Signal</keyword>
<protein>
    <submittedName>
        <fullName evidence="9">NlpC/P60 family protein</fullName>
    </submittedName>
</protein>
<name>A0ABY3W9M6_9MICC</name>
<keyword evidence="5" id="KW-0378">Hydrolase</keyword>
<dbReference type="InterPro" id="IPR036779">
    <property type="entry name" value="LysM_dom_sf"/>
</dbReference>
<dbReference type="SUPFAM" id="SSF54001">
    <property type="entry name" value="Cysteine proteinases"/>
    <property type="match status" value="1"/>
</dbReference>
<dbReference type="PROSITE" id="PS51782">
    <property type="entry name" value="LYSM"/>
    <property type="match status" value="1"/>
</dbReference>
<dbReference type="InterPro" id="IPR000064">
    <property type="entry name" value="NLP_P60_dom"/>
</dbReference>
<keyword evidence="10" id="KW-1185">Reference proteome</keyword>
<organism evidence="9 10">
    <name type="scientific">Arthrobacter sulfonylureivorans</name>
    <dbReference type="NCBI Taxonomy" id="2486855"/>
    <lineage>
        <taxon>Bacteria</taxon>
        <taxon>Bacillati</taxon>
        <taxon>Actinomycetota</taxon>
        <taxon>Actinomycetes</taxon>
        <taxon>Micrococcales</taxon>
        <taxon>Micrococcaceae</taxon>
        <taxon>Arthrobacter</taxon>
    </lineage>
</organism>
<evidence type="ECO:0000256" key="3">
    <source>
        <dbReference type="ARBA" id="ARBA00022729"/>
    </source>
</evidence>
<evidence type="ECO:0000313" key="10">
    <source>
        <dbReference type="Proteomes" id="UP000829069"/>
    </source>
</evidence>
<dbReference type="InterPro" id="IPR038765">
    <property type="entry name" value="Papain-like_cys_pep_sf"/>
</dbReference>
<evidence type="ECO:0000256" key="5">
    <source>
        <dbReference type="ARBA" id="ARBA00022801"/>
    </source>
</evidence>
<dbReference type="Gene3D" id="3.10.350.10">
    <property type="entry name" value="LysM domain"/>
    <property type="match status" value="1"/>
</dbReference>
<feature type="domain" description="NlpC/P60" evidence="8">
    <location>
        <begin position="195"/>
        <end position="306"/>
    </location>
</feature>
<evidence type="ECO:0000256" key="1">
    <source>
        <dbReference type="ARBA" id="ARBA00007074"/>
    </source>
</evidence>
<accession>A0ABY3W9M6</accession>
<dbReference type="Pfam" id="PF00877">
    <property type="entry name" value="NLPC_P60"/>
    <property type="match status" value="1"/>
</dbReference>
<dbReference type="Proteomes" id="UP000829069">
    <property type="component" value="Chromosome"/>
</dbReference>
<keyword evidence="4" id="KW-0677">Repeat</keyword>
<comment type="similarity">
    <text evidence="1">Belongs to the peptidase C40 family.</text>
</comment>
<dbReference type="CDD" id="cd00118">
    <property type="entry name" value="LysM"/>
    <property type="match status" value="1"/>
</dbReference>
<dbReference type="PANTHER" id="PTHR47053:SF1">
    <property type="entry name" value="MUREIN DD-ENDOPEPTIDASE MEPH-RELATED"/>
    <property type="match status" value="1"/>
</dbReference>
<dbReference type="SUPFAM" id="SSF54106">
    <property type="entry name" value="LysM domain"/>
    <property type="match status" value="1"/>
</dbReference>
<evidence type="ECO:0000256" key="2">
    <source>
        <dbReference type="ARBA" id="ARBA00022670"/>
    </source>
</evidence>
<dbReference type="InterPro" id="IPR018392">
    <property type="entry name" value="LysM"/>
</dbReference>